<name>A0A3B9GVM8_9PROT</name>
<dbReference type="EMBL" id="DMAN01000110">
    <property type="protein sequence ID" value="HAE26509.1"/>
    <property type="molecule type" value="Genomic_DNA"/>
</dbReference>
<gene>
    <name evidence="1" type="ORF">DCG58_05065</name>
</gene>
<comment type="caution">
    <text evidence="1">The sequence shown here is derived from an EMBL/GenBank/DDBJ whole genome shotgun (WGS) entry which is preliminary data.</text>
</comment>
<reference evidence="1 2" key="1">
    <citation type="journal article" date="2018" name="Nat. Biotechnol.">
        <title>A standardized bacterial taxonomy based on genome phylogeny substantially revises the tree of life.</title>
        <authorList>
            <person name="Parks D.H."/>
            <person name="Chuvochina M."/>
            <person name="Waite D.W."/>
            <person name="Rinke C."/>
            <person name="Skarshewski A."/>
            <person name="Chaumeil P.A."/>
            <person name="Hugenholtz P."/>
        </authorList>
    </citation>
    <scope>NUCLEOTIDE SEQUENCE [LARGE SCALE GENOMIC DNA]</scope>
    <source>
        <strain evidence="1">UBA8733</strain>
    </source>
</reference>
<keyword evidence="1" id="KW-0808">Transferase</keyword>
<accession>A0A3B9GVM8</accession>
<dbReference type="InterPro" id="IPR014942">
    <property type="entry name" value="AbiEii"/>
</dbReference>
<dbReference type="GO" id="GO:0016740">
    <property type="term" value="F:transferase activity"/>
    <property type="evidence" value="ECO:0007669"/>
    <property type="project" value="UniProtKB-KW"/>
</dbReference>
<evidence type="ECO:0000313" key="1">
    <source>
        <dbReference type="EMBL" id="HAE26509.1"/>
    </source>
</evidence>
<dbReference type="Proteomes" id="UP000259610">
    <property type="component" value="Unassembled WGS sequence"/>
</dbReference>
<dbReference type="Pfam" id="PF08843">
    <property type="entry name" value="AbiEii"/>
    <property type="match status" value="1"/>
</dbReference>
<proteinExistence type="predicted"/>
<sequence>MAASVRQRLLNLARENGRGFQTVLVAFGLERLIYRLSVSEYRDRFILKGGMLVTLWTADPGRFTRDVDFLGFGDSDEEALRKIFTEVLSTDAGDGLVFDTGELTASEIREDQIYGGKRLRTTAYLERTQIPITIDLGFGDALTAPEYEIDYGSLLDFDPAKIRAYSPATVIAEKYQAVVALGLINGRMKDFYDLWAIPKATEIKPEELAAAIKATFERRDTPVPIERPPGLSQEFAEDPVKVAQWTAYSEATELGGIFLSDVVDEIWTFISEASGQETTNPAL</sequence>
<protein>
    <submittedName>
        <fullName evidence="1">Nucleotidyl transferase AbiEii/AbiGii toxin family protein</fullName>
    </submittedName>
</protein>
<organism evidence="1 2">
    <name type="scientific">Hyphomonas adhaerens</name>
    <dbReference type="NCBI Taxonomy" id="81029"/>
    <lineage>
        <taxon>Bacteria</taxon>
        <taxon>Pseudomonadati</taxon>
        <taxon>Pseudomonadota</taxon>
        <taxon>Alphaproteobacteria</taxon>
        <taxon>Hyphomonadales</taxon>
        <taxon>Hyphomonadaceae</taxon>
        <taxon>Hyphomonas</taxon>
    </lineage>
</organism>
<evidence type="ECO:0000313" key="2">
    <source>
        <dbReference type="Proteomes" id="UP000259610"/>
    </source>
</evidence>
<dbReference type="AlphaFoldDB" id="A0A3B9GVM8"/>